<name>G7UVM9_PSEUP</name>
<dbReference type="AlphaFoldDB" id="G7UVM9"/>
<sequence>MSEIIIRPNVGFDVLPYKEGLEKIDFDRECKFDEVLMVNHTCYGPIYPFEELFSEMESRQCDFWGVTAHMEMTPNPFTGTGRLPYHINTNFLAVRAPLLRSPPFRKYWGAIKGADTYEAAIQEHETRFTDHFTELGYVSDTYLDCRKYGTHYPAILDIDETMVDRNPLLKRRAFFHDPRFLEHYAADLPRAIDVMRRTSDYDESMIWRNVVRSAELRNLNTNASLTSILPDVRMKQDATLPDYGRVAVCAHVYYTDMLEELLQLADTIPVEYDFIATTETEEKKAFIEKAIAGRKNVGKVIVRVVEKNRGRDMSSLFITCRDLFMDDRYDLVCRLHTKKSPQVAAGRANMFKRHMFENLLNSRGYTTNVLDMFHDNPWIGVGVPPLVHIGYPTMGHVWFANREKAELFKIGLDLNINFDTDTPVGAFGTMFWFRPRALRKLFSHPWSWEDFNPEPHHVDGGLAHVLERLICYVAQDAGYTTQQIINSRLAGWNFGMLEYKLQKISAALPNADFTGQYNFLDHWRRTGYRIDSPHPAPAEHAVIEMGILPPAPPPPTVSQSLEVLILSAKRSIAHRYPWALKLLLSLRRNIG</sequence>
<evidence type="ECO:0000313" key="1">
    <source>
        <dbReference type="EMBL" id="AER55146.1"/>
    </source>
</evidence>
<dbReference type="InterPro" id="IPR007739">
    <property type="entry name" value="RgpF"/>
</dbReference>
<dbReference type="HOGENOM" id="CLU_025374_0_0_6"/>
<dbReference type="Pfam" id="PF05045">
    <property type="entry name" value="RgpF"/>
    <property type="match status" value="1"/>
</dbReference>
<dbReference type="KEGG" id="psd:DSC_02465"/>
<dbReference type="EMBL" id="CP003093">
    <property type="protein sequence ID" value="AER55146.1"/>
    <property type="molecule type" value="Genomic_DNA"/>
</dbReference>
<gene>
    <name evidence="1" type="ordered locus">DSC_02465</name>
</gene>
<organism evidence="1 2">
    <name type="scientific">Pseudoxanthomonas spadix (strain BD-a59)</name>
    <dbReference type="NCBI Taxonomy" id="1045855"/>
    <lineage>
        <taxon>Bacteria</taxon>
        <taxon>Pseudomonadati</taxon>
        <taxon>Pseudomonadota</taxon>
        <taxon>Gammaproteobacteria</taxon>
        <taxon>Lysobacterales</taxon>
        <taxon>Lysobacteraceae</taxon>
        <taxon>Pseudoxanthomonas</taxon>
    </lineage>
</organism>
<proteinExistence type="predicted"/>
<evidence type="ECO:0008006" key="3">
    <source>
        <dbReference type="Google" id="ProtNLM"/>
    </source>
</evidence>
<dbReference type="eggNOG" id="COG3754">
    <property type="taxonomic scope" value="Bacteria"/>
</dbReference>
<keyword evidence="2" id="KW-1185">Reference proteome</keyword>
<accession>G7UVM9</accession>
<evidence type="ECO:0000313" key="2">
    <source>
        <dbReference type="Proteomes" id="UP000005870"/>
    </source>
</evidence>
<protein>
    <recommendedName>
        <fullName evidence="3">Lipopolysaccharide biosynthesis protein</fullName>
    </recommendedName>
</protein>
<dbReference type="STRING" id="1045855.DSC_02465"/>
<reference evidence="1 2" key="1">
    <citation type="journal article" date="2012" name="J. Bacteriol.">
        <title>Complete Genome Sequence of the BTEX-Degrading Bacterium Pseudoxanthomonas spadix BD-a59.</title>
        <authorList>
            <person name="Lee S.H."/>
            <person name="Jin H.M."/>
            <person name="Lee H.J."/>
            <person name="Kim J.M."/>
            <person name="Jeon C.O."/>
        </authorList>
    </citation>
    <scope>NUCLEOTIDE SEQUENCE [LARGE SCALE GENOMIC DNA]</scope>
    <source>
        <strain evidence="1 2">BD-a59</strain>
    </source>
</reference>
<dbReference type="Proteomes" id="UP000005870">
    <property type="component" value="Chromosome"/>
</dbReference>